<dbReference type="EMBL" id="FO082052">
    <property type="protein sequence ID" value="CCE80903.1"/>
    <property type="molecule type" value="Genomic_DNA"/>
</dbReference>
<gene>
    <name evidence="4" type="primary">Piso0_003237</name>
    <name evidence="3" type="ORF">GNLVRS01_PISO0G07904g</name>
    <name evidence="4" type="ORF">GNLVRS01_PISO0H07905g</name>
</gene>
<feature type="compositionally biased region" description="Basic and acidic residues" evidence="1">
    <location>
        <begin position="123"/>
        <end position="139"/>
    </location>
</feature>
<feature type="compositionally biased region" description="Basic residues" evidence="1">
    <location>
        <begin position="69"/>
        <end position="78"/>
    </location>
</feature>
<feature type="region of interest" description="Disordered" evidence="1">
    <location>
        <begin position="1"/>
        <end position="50"/>
    </location>
</feature>
<feature type="region of interest" description="Disordered" evidence="1">
    <location>
        <begin position="358"/>
        <end position="384"/>
    </location>
</feature>
<name>G8YHK1_PICSO</name>
<dbReference type="EMBL" id="FO082053">
    <property type="protein sequence ID" value="CCE80138.1"/>
    <property type="molecule type" value="Genomic_DNA"/>
</dbReference>
<dbReference type="AlphaFoldDB" id="G8YHK1"/>
<sequence>MNESESAEVRQDGDVSASKEVMEELHMKNDSTNAVQGTGEKVNEKKVKKKRDKDELFDDFFSLGDFESKKKKKKKKKDKIISSPVEPSSVASVETESKSQSVELKDDAIEITDEKGPQNAENNVREGRSDNIDLGDRIRSITPPPSFDREALKAQHTTGSRRSRRKQKEINLEESEDDDENLELLLNSLASNKSESEAYSTADDIDSYKFSIENEKKRSYIIDVKSKLVDGSDSTAVFGTKGTKQFSKIISSIVSHFKIINKSIPSVSKRYDPSKISLIWIQGKMEIKPFYKPSTLRVQPENYTPGMNVARLAPTILRCLLIPKENSHNFLELYPEFQDGFASFKKIAELTDEIEQISQREEKAVPSSDEDSDTSHIKTAETAAGSKSPMEVVDLEGEGYFTIGLKGRDNKRIEVQVSPETKISALLAYYLKKKAIPESEVNRDTVKLIFDDERLDLNATVGDTELEDDFEVQIVI</sequence>
<accession>G8YHK1</accession>
<dbReference type="InterPro" id="IPR000626">
    <property type="entry name" value="Ubiquitin-like_dom"/>
</dbReference>
<feature type="compositionally biased region" description="Low complexity" evidence="1">
    <location>
        <begin position="82"/>
        <end position="94"/>
    </location>
</feature>
<dbReference type="Gene3D" id="3.10.20.90">
    <property type="entry name" value="Phosphatidylinositol 3-kinase Catalytic Subunit, Chain A, domain 1"/>
    <property type="match status" value="1"/>
</dbReference>
<feature type="region of interest" description="Disordered" evidence="1">
    <location>
        <begin position="68"/>
        <end position="177"/>
    </location>
</feature>
<dbReference type="InParanoid" id="G8YHK1"/>
<dbReference type="eggNOG" id="ENOG502QS09">
    <property type="taxonomic scope" value="Eukaryota"/>
</dbReference>
<reference evidence="4" key="1">
    <citation type="submission" date="2011-10" db="EMBL/GenBank/DDBJ databases">
        <authorList>
            <person name="Genoscope - CEA"/>
        </authorList>
    </citation>
    <scope>NUCLEOTIDE SEQUENCE</scope>
</reference>
<evidence type="ECO:0000313" key="3">
    <source>
        <dbReference type="EMBL" id="CCE80138.1"/>
    </source>
</evidence>
<evidence type="ECO:0000313" key="4">
    <source>
        <dbReference type="EMBL" id="CCE80903.1"/>
    </source>
</evidence>
<feature type="domain" description="Ubiquitin-like" evidence="2">
    <location>
        <begin position="401"/>
        <end position="476"/>
    </location>
</feature>
<dbReference type="Proteomes" id="UP000005222">
    <property type="component" value="Chromosome H"/>
</dbReference>
<dbReference type="FunCoup" id="G8YHK1">
    <property type="interactions" value="54"/>
</dbReference>
<evidence type="ECO:0000259" key="2">
    <source>
        <dbReference type="PROSITE" id="PS50053"/>
    </source>
</evidence>
<dbReference type="OrthoDB" id="3365399at2759"/>
<organism evidence="4 5">
    <name type="scientific">Pichia sorbitophila (strain ATCC MYA-4447 / BCRC 22081 / CBS 7064 / NBRC 10061 / NRRL Y-12695)</name>
    <name type="common">Hybrid yeast</name>
    <dbReference type="NCBI Taxonomy" id="559304"/>
    <lineage>
        <taxon>Eukaryota</taxon>
        <taxon>Fungi</taxon>
        <taxon>Dikarya</taxon>
        <taxon>Ascomycota</taxon>
        <taxon>Saccharomycotina</taxon>
        <taxon>Pichiomycetes</taxon>
        <taxon>Debaryomycetaceae</taxon>
        <taxon>Millerozyma</taxon>
    </lineage>
</organism>
<dbReference type="STRING" id="559304.G8YHK1"/>
<dbReference type="PROSITE" id="PS50053">
    <property type="entry name" value="UBIQUITIN_2"/>
    <property type="match status" value="1"/>
</dbReference>
<dbReference type="SUPFAM" id="SSF54236">
    <property type="entry name" value="Ubiquitin-like"/>
    <property type="match status" value="1"/>
</dbReference>
<feature type="compositionally biased region" description="Basic and acidic residues" evidence="1">
    <location>
        <begin position="20"/>
        <end position="29"/>
    </location>
</feature>
<proteinExistence type="predicted"/>
<dbReference type="InterPro" id="IPR029071">
    <property type="entry name" value="Ubiquitin-like_domsf"/>
</dbReference>
<reference evidence="5" key="2">
    <citation type="journal article" date="2012" name="G3 (Bethesda)">
        <title>Pichia sorbitophila, an interspecies yeast hybrid reveals early steps of genome resolution following polyploidization.</title>
        <authorList>
            <person name="Leh Louis V."/>
            <person name="Despons L."/>
            <person name="Friedrich A."/>
            <person name="Martin T."/>
            <person name="Durrens P."/>
            <person name="Casaregola S."/>
            <person name="Neuveglise C."/>
            <person name="Fairhead C."/>
            <person name="Marck C."/>
            <person name="Cruz J.A."/>
            <person name="Straub M.L."/>
            <person name="Kugler V."/>
            <person name="Sacerdot C."/>
            <person name="Uzunov Z."/>
            <person name="Thierry A."/>
            <person name="Weiss S."/>
            <person name="Bleykasten C."/>
            <person name="De Montigny J."/>
            <person name="Jacques N."/>
            <person name="Jung P."/>
            <person name="Lemaire M."/>
            <person name="Mallet S."/>
            <person name="Morel G."/>
            <person name="Richard G.F."/>
            <person name="Sarkar A."/>
            <person name="Savel G."/>
            <person name="Schacherer J."/>
            <person name="Seret M.L."/>
            <person name="Talla E."/>
            <person name="Samson G."/>
            <person name="Jubin C."/>
            <person name="Poulain J."/>
            <person name="Vacherie B."/>
            <person name="Barbe V."/>
            <person name="Pelletier E."/>
            <person name="Sherman D.J."/>
            <person name="Westhof E."/>
            <person name="Weissenbach J."/>
            <person name="Baret P.V."/>
            <person name="Wincker P."/>
            <person name="Gaillardin C."/>
            <person name="Dujon B."/>
            <person name="Souciet J.L."/>
        </authorList>
    </citation>
    <scope>NUCLEOTIDE SEQUENCE [LARGE SCALE GENOMIC DNA]</scope>
    <source>
        <strain evidence="5">ATCC MYA-4447 / BCRC 22081 / CBS 7064 / NBRC 10061 / NRRL Y-12695</strain>
    </source>
</reference>
<dbReference type="Pfam" id="PF11976">
    <property type="entry name" value="Rad60-SLD"/>
    <property type="match status" value="1"/>
</dbReference>
<keyword evidence="5" id="KW-1185">Reference proteome</keyword>
<evidence type="ECO:0000256" key="1">
    <source>
        <dbReference type="SAM" id="MobiDB-lite"/>
    </source>
</evidence>
<evidence type="ECO:0000313" key="5">
    <source>
        <dbReference type="Proteomes" id="UP000005222"/>
    </source>
</evidence>
<feature type="compositionally biased region" description="Basic and acidic residues" evidence="1">
    <location>
        <begin position="103"/>
        <end position="116"/>
    </location>
</feature>
<protein>
    <submittedName>
        <fullName evidence="4">Piso0_003237 protein</fullName>
    </submittedName>
</protein>
<dbReference type="HOGENOM" id="CLU_615376_0_0_1"/>
<dbReference type="CDD" id="cd17080">
    <property type="entry name" value="Ubl_SLD2_Esc2_like"/>
    <property type="match status" value="1"/>
</dbReference>
<dbReference type="Proteomes" id="UP000005222">
    <property type="component" value="Chromosome G"/>
</dbReference>
<dbReference type="InterPro" id="IPR022617">
    <property type="entry name" value="Rad60/SUMO-like_dom"/>
</dbReference>